<evidence type="ECO:0000313" key="3">
    <source>
        <dbReference type="Proteomes" id="UP000245076"/>
    </source>
</evidence>
<comment type="caution">
    <text evidence="2">The sequence shown here is derived from an EMBL/GenBank/DDBJ whole genome shotgun (WGS) entry which is preliminary data.</text>
</comment>
<dbReference type="Proteomes" id="UP000245076">
    <property type="component" value="Unassembled WGS sequence"/>
</dbReference>
<feature type="domain" description="NADP-dependent oxidoreductase" evidence="1">
    <location>
        <begin position="20"/>
        <end position="83"/>
    </location>
</feature>
<proteinExistence type="predicted"/>
<dbReference type="AlphaFoldDB" id="A0A2P2D1D1"/>
<evidence type="ECO:0000259" key="1">
    <source>
        <dbReference type="Pfam" id="PF00248"/>
    </source>
</evidence>
<reference evidence="2 3" key="1">
    <citation type="submission" date="2018-02" db="EMBL/GenBank/DDBJ databases">
        <title>Novel Leptospira species isolated from soil and water in Japan.</title>
        <authorList>
            <person name="Nakao R."/>
            <person name="Masuzawa T."/>
        </authorList>
    </citation>
    <scope>NUCLEOTIDE SEQUENCE [LARGE SCALE GENOMIC DNA]</scope>
    <source>
        <strain evidence="2 3">E8</strain>
    </source>
</reference>
<dbReference type="InterPro" id="IPR023210">
    <property type="entry name" value="NADP_OxRdtase_dom"/>
</dbReference>
<evidence type="ECO:0000313" key="2">
    <source>
        <dbReference type="EMBL" id="GBF38301.1"/>
    </source>
</evidence>
<protein>
    <submittedName>
        <fullName evidence="2">Oxidoreductase, aldo/keto reductase family protein</fullName>
    </submittedName>
</protein>
<keyword evidence="3" id="KW-1185">Reference proteome</keyword>
<dbReference type="InterPro" id="IPR036812">
    <property type="entry name" value="NAD(P)_OxRdtase_dom_sf"/>
</dbReference>
<name>A0A2P2D1D1_9LEPT</name>
<dbReference type="Gene3D" id="3.20.20.100">
    <property type="entry name" value="NADP-dependent oxidoreductase domain"/>
    <property type="match status" value="1"/>
</dbReference>
<accession>A0A2P2D1D1</accession>
<organism evidence="2 3">
    <name type="scientific">Leptospira johnsonii</name>
    <dbReference type="NCBI Taxonomy" id="1917820"/>
    <lineage>
        <taxon>Bacteria</taxon>
        <taxon>Pseudomonadati</taxon>
        <taxon>Spirochaetota</taxon>
        <taxon>Spirochaetia</taxon>
        <taxon>Leptospirales</taxon>
        <taxon>Leptospiraceae</taxon>
        <taxon>Leptospira</taxon>
    </lineage>
</organism>
<sequence length="91" mass="10421">MNADEVTRAFRSLKESGKVLYKTLEVLAKKKDTTLDAVLFSWHLFHPAQLVPVLGTNRPDRIRSATKAFQIQLEIEDWFRILEAGIGKRVP</sequence>
<gene>
    <name evidence="2" type="ORF">LPTSP1_12920</name>
</gene>
<dbReference type="Pfam" id="PF00248">
    <property type="entry name" value="Aldo_ket_red"/>
    <property type="match status" value="1"/>
</dbReference>
<dbReference type="EMBL" id="BFAY01000007">
    <property type="protein sequence ID" value="GBF38301.1"/>
    <property type="molecule type" value="Genomic_DNA"/>
</dbReference>
<dbReference type="SUPFAM" id="SSF51430">
    <property type="entry name" value="NAD(P)-linked oxidoreductase"/>
    <property type="match status" value="1"/>
</dbReference>